<evidence type="ECO:0000256" key="6">
    <source>
        <dbReference type="ARBA" id="ARBA00023163"/>
    </source>
</evidence>
<keyword evidence="5" id="KW-0805">Transcription regulation</keyword>
<evidence type="ECO:0000259" key="7">
    <source>
        <dbReference type="SMART" id="SM00385"/>
    </source>
</evidence>
<dbReference type="OrthoDB" id="7429at2157"/>
<evidence type="ECO:0000313" key="8">
    <source>
        <dbReference type="EMBL" id="SDY96145.1"/>
    </source>
</evidence>
<evidence type="ECO:0000313" key="9">
    <source>
        <dbReference type="Proteomes" id="UP000199079"/>
    </source>
</evidence>
<dbReference type="GO" id="GO:0017025">
    <property type="term" value="F:TBP-class protein binding"/>
    <property type="evidence" value="ECO:0007669"/>
    <property type="project" value="InterPro"/>
</dbReference>
<gene>
    <name evidence="8" type="ORF">SAMN05216564_11920</name>
</gene>
<dbReference type="RefSeq" id="WP_092735416.1">
    <property type="nucleotide sequence ID" value="NZ_FNPC01000019.1"/>
</dbReference>
<dbReference type="PRINTS" id="PR00685">
    <property type="entry name" value="TIFACTORIIB"/>
</dbReference>
<dbReference type="InterPro" id="IPR013763">
    <property type="entry name" value="Cyclin-like_dom"/>
</dbReference>
<dbReference type="Proteomes" id="UP000199079">
    <property type="component" value="Unassembled WGS sequence"/>
</dbReference>
<keyword evidence="8" id="KW-0396">Initiation factor</keyword>
<keyword evidence="3" id="KW-0863">Zinc-finger</keyword>
<dbReference type="SMART" id="SM00385">
    <property type="entry name" value="CYCLIN"/>
    <property type="match status" value="2"/>
</dbReference>
<sequence length="310" mass="34716">MATRDISETGSYVGEQTTQQTEKCPECRGRVRSTSGERACRDCGLVLEESRIDHGPEWRYCDRDEAKRTGGPRTAARHDRGLSTTIGYTTDARGDPIPESKRRRLHRLRREHKRGQFESTADRNQMRGFLEIRRLTGSLDVPETLRDQACRLFSTSQTADLLRGRSVESIATACVYGACRTASYSLTLEELLVASQVSRSRVVNAYKTLNRELGLPATIITPKSQIPKIASELNLDDVVRRRACELASRAQEMGITNGRQPSGVAAACVYKASQTLGDQRTQKAIADVANTTPMTLRERYYELKELEREA</sequence>
<dbReference type="AlphaFoldDB" id="A0A1H3P5R8"/>
<keyword evidence="4" id="KW-0862">Zinc</keyword>
<name>A0A1H3P5R8_9EURY</name>
<evidence type="ECO:0000256" key="1">
    <source>
        <dbReference type="ARBA" id="ARBA00010857"/>
    </source>
</evidence>
<feature type="domain" description="Cyclin-like" evidence="7">
    <location>
        <begin position="130"/>
        <end position="211"/>
    </location>
</feature>
<dbReference type="InterPro" id="IPR000812">
    <property type="entry name" value="TFIIB"/>
</dbReference>
<dbReference type="SUPFAM" id="SSF57783">
    <property type="entry name" value="Zinc beta-ribbon"/>
    <property type="match status" value="1"/>
</dbReference>
<proteinExistence type="inferred from homology"/>
<dbReference type="InterPro" id="IPR013150">
    <property type="entry name" value="TFIIB_cyclin"/>
</dbReference>
<keyword evidence="9" id="KW-1185">Reference proteome</keyword>
<dbReference type="Pfam" id="PF08271">
    <property type="entry name" value="Zn_Ribbon_TF"/>
    <property type="match status" value="1"/>
</dbReference>
<dbReference type="GO" id="GO:0070897">
    <property type="term" value="P:transcription preinitiation complex assembly"/>
    <property type="evidence" value="ECO:0007669"/>
    <property type="project" value="InterPro"/>
</dbReference>
<keyword evidence="8" id="KW-0648">Protein biosynthesis</keyword>
<organism evidence="8 9">
    <name type="scientific">Halopenitus persicus</name>
    <dbReference type="NCBI Taxonomy" id="1048396"/>
    <lineage>
        <taxon>Archaea</taxon>
        <taxon>Methanobacteriati</taxon>
        <taxon>Methanobacteriota</taxon>
        <taxon>Stenosarchaea group</taxon>
        <taxon>Halobacteria</taxon>
        <taxon>Halobacteriales</taxon>
        <taxon>Haloferacaceae</taxon>
        <taxon>Halopenitus</taxon>
    </lineage>
</organism>
<dbReference type="SUPFAM" id="SSF47954">
    <property type="entry name" value="Cyclin-like"/>
    <property type="match status" value="2"/>
</dbReference>
<dbReference type="PANTHER" id="PTHR11618:SF13">
    <property type="entry name" value="TRANSCRIPTION INITIATION FACTOR IIB"/>
    <property type="match status" value="1"/>
</dbReference>
<dbReference type="Gene3D" id="1.10.472.10">
    <property type="entry name" value="Cyclin-like"/>
    <property type="match status" value="1"/>
</dbReference>
<feature type="domain" description="Cyclin-like" evidence="7">
    <location>
        <begin position="224"/>
        <end position="305"/>
    </location>
</feature>
<reference evidence="9" key="1">
    <citation type="submission" date="2016-10" db="EMBL/GenBank/DDBJ databases">
        <authorList>
            <person name="Varghese N."/>
            <person name="Submissions S."/>
        </authorList>
    </citation>
    <scope>NUCLEOTIDE SEQUENCE [LARGE SCALE GENOMIC DNA]</scope>
    <source>
        <strain evidence="9">DC30,IBRC 10041,KCTC 4046</strain>
    </source>
</reference>
<keyword evidence="2" id="KW-0677">Repeat</keyword>
<dbReference type="GO" id="GO:0008270">
    <property type="term" value="F:zinc ion binding"/>
    <property type="evidence" value="ECO:0007669"/>
    <property type="project" value="UniProtKB-KW"/>
</dbReference>
<dbReference type="GO" id="GO:0003743">
    <property type="term" value="F:translation initiation factor activity"/>
    <property type="evidence" value="ECO:0007669"/>
    <property type="project" value="UniProtKB-KW"/>
</dbReference>
<evidence type="ECO:0000256" key="3">
    <source>
        <dbReference type="ARBA" id="ARBA00022771"/>
    </source>
</evidence>
<evidence type="ECO:0000256" key="5">
    <source>
        <dbReference type="ARBA" id="ARBA00023015"/>
    </source>
</evidence>
<dbReference type="Gene3D" id="1.10.472.170">
    <property type="match status" value="1"/>
</dbReference>
<keyword evidence="6" id="KW-0804">Transcription</keyword>
<accession>A0A1H3P5R8</accession>
<evidence type="ECO:0000256" key="2">
    <source>
        <dbReference type="ARBA" id="ARBA00022737"/>
    </source>
</evidence>
<dbReference type="PANTHER" id="PTHR11618">
    <property type="entry name" value="TRANSCRIPTION INITIATION FACTOR IIB-RELATED"/>
    <property type="match status" value="1"/>
</dbReference>
<protein>
    <submittedName>
        <fullName evidence="8">Transcription initiation factor TFIIB</fullName>
    </submittedName>
</protein>
<comment type="similarity">
    <text evidence="1">Belongs to the TFIIB family.</text>
</comment>
<keyword evidence="3" id="KW-0479">Metal-binding</keyword>
<dbReference type="GO" id="GO:0097550">
    <property type="term" value="C:transcription preinitiation complex"/>
    <property type="evidence" value="ECO:0007669"/>
    <property type="project" value="TreeGrafter"/>
</dbReference>
<dbReference type="EMBL" id="FNPC01000019">
    <property type="protein sequence ID" value="SDY96145.1"/>
    <property type="molecule type" value="Genomic_DNA"/>
</dbReference>
<dbReference type="InterPro" id="IPR013137">
    <property type="entry name" value="Znf_TFIIB"/>
</dbReference>
<evidence type="ECO:0000256" key="4">
    <source>
        <dbReference type="ARBA" id="ARBA00022833"/>
    </source>
</evidence>
<dbReference type="InterPro" id="IPR036915">
    <property type="entry name" value="Cyclin-like_sf"/>
</dbReference>
<dbReference type="Pfam" id="PF00382">
    <property type="entry name" value="TFIIB"/>
    <property type="match status" value="2"/>
</dbReference>